<protein>
    <submittedName>
        <fullName evidence="7">O-antigen ligase family protein</fullName>
    </submittedName>
</protein>
<feature type="transmembrane region" description="Helical" evidence="5">
    <location>
        <begin position="139"/>
        <end position="160"/>
    </location>
</feature>
<evidence type="ECO:0000256" key="5">
    <source>
        <dbReference type="SAM" id="Phobius"/>
    </source>
</evidence>
<feature type="transmembrane region" description="Helical" evidence="5">
    <location>
        <begin position="349"/>
        <end position="368"/>
    </location>
</feature>
<evidence type="ECO:0000256" key="4">
    <source>
        <dbReference type="ARBA" id="ARBA00023136"/>
    </source>
</evidence>
<feature type="transmembrane region" description="Helical" evidence="5">
    <location>
        <begin position="209"/>
        <end position="242"/>
    </location>
</feature>
<dbReference type="GO" id="GO:0016874">
    <property type="term" value="F:ligase activity"/>
    <property type="evidence" value="ECO:0007669"/>
    <property type="project" value="UniProtKB-KW"/>
</dbReference>
<name>A0AAE3MXF7_9HYPH</name>
<dbReference type="EMBL" id="JANFPI010000001">
    <property type="protein sequence ID" value="MCX8995864.1"/>
    <property type="molecule type" value="Genomic_DNA"/>
</dbReference>
<sequence length="449" mass="49724">MKIAFAALAILSTLPIALLLQRYVWLSRLFWTCFGALPFFLSAIPVLDIGIVSWETWAGFVYGVEITAIDFMAVIAFLILPRHRVPVFFFLPFILYIIVIALSMYQAIEPLAAFFGVWQFARMFLITAVIARASAFEEIPYLIFRGMFIGILGHFIAVLWQRFGLGLPQNTGLFVHQNTLGMALHFVLFPCLVMLLSGERSLKYLVPPLAMTLVTLILTASRASIGFAAVGIGATFLLMALAGLTRRKLAVGFAALLAVAIVGPITFVTFQKRFENAPLNEDVYDERAAFNQASFHMIHDFPFGVGLNHYVFVAKNQGYSDRAGVAPAEGNRNAIVHNAYMLAGTETGYAGFATFCLMLAVPLIVAFVSGWRNNREADGVVLLGCAMAMLVTYFHSFFEWVIFSKEIQYLLSLTMGLVFGIASRARIRETPVIVNKFTAVENTVLLNSQ</sequence>
<feature type="transmembrane region" description="Helical" evidence="5">
    <location>
        <begin position="59"/>
        <end position="80"/>
    </location>
</feature>
<keyword evidence="7" id="KW-0436">Ligase</keyword>
<organism evidence="7 8">
    <name type="scientific">Ectorhizobium quercum</name>
    <dbReference type="NCBI Taxonomy" id="2965071"/>
    <lineage>
        <taxon>Bacteria</taxon>
        <taxon>Pseudomonadati</taxon>
        <taxon>Pseudomonadota</taxon>
        <taxon>Alphaproteobacteria</taxon>
        <taxon>Hyphomicrobiales</taxon>
        <taxon>Rhizobiaceae</taxon>
        <taxon>Ectorhizobium</taxon>
    </lineage>
</organism>
<keyword evidence="2 5" id="KW-0812">Transmembrane</keyword>
<dbReference type="Proteomes" id="UP001208771">
    <property type="component" value="Unassembled WGS sequence"/>
</dbReference>
<keyword evidence="3 5" id="KW-1133">Transmembrane helix</keyword>
<dbReference type="RefSeq" id="WP_306409632.1">
    <property type="nucleotide sequence ID" value="NZ_JANFPI010000001.1"/>
</dbReference>
<feature type="transmembrane region" description="Helical" evidence="5">
    <location>
        <begin position="409"/>
        <end position="427"/>
    </location>
</feature>
<dbReference type="Pfam" id="PF04932">
    <property type="entry name" value="Wzy_C"/>
    <property type="match status" value="1"/>
</dbReference>
<feature type="transmembrane region" description="Helical" evidence="5">
    <location>
        <begin position="380"/>
        <end position="403"/>
    </location>
</feature>
<evidence type="ECO:0000256" key="2">
    <source>
        <dbReference type="ARBA" id="ARBA00022692"/>
    </source>
</evidence>
<dbReference type="GO" id="GO:0016020">
    <property type="term" value="C:membrane"/>
    <property type="evidence" value="ECO:0007669"/>
    <property type="project" value="UniProtKB-SubCell"/>
</dbReference>
<feature type="transmembrane region" description="Helical" evidence="5">
    <location>
        <begin position="249"/>
        <end position="270"/>
    </location>
</feature>
<feature type="transmembrane region" description="Helical" evidence="5">
    <location>
        <begin position="180"/>
        <end position="197"/>
    </location>
</feature>
<comment type="caution">
    <text evidence="7">The sequence shown here is derived from an EMBL/GenBank/DDBJ whole genome shotgun (WGS) entry which is preliminary data.</text>
</comment>
<reference evidence="7" key="1">
    <citation type="submission" date="2022-07" db="EMBL/GenBank/DDBJ databases">
        <title>Ectorhizobium quercum gen.nov., sp. nov.</title>
        <authorList>
            <person name="Ma T."/>
            <person name="Li Y."/>
        </authorList>
    </citation>
    <scope>NUCLEOTIDE SEQUENCE</scope>
    <source>
        <strain evidence="7">BDR2-2</strain>
    </source>
</reference>
<evidence type="ECO:0000256" key="1">
    <source>
        <dbReference type="ARBA" id="ARBA00004141"/>
    </source>
</evidence>
<keyword evidence="8" id="KW-1185">Reference proteome</keyword>
<keyword evidence="4 5" id="KW-0472">Membrane</keyword>
<feature type="transmembrane region" description="Helical" evidence="5">
    <location>
        <begin position="29"/>
        <end position="47"/>
    </location>
</feature>
<feature type="transmembrane region" description="Helical" evidence="5">
    <location>
        <begin position="112"/>
        <end position="133"/>
    </location>
</feature>
<dbReference type="PANTHER" id="PTHR37422:SF13">
    <property type="entry name" value="LIPOPOLYSACCHARIDE BIOSYNTHESIS PROTEIN PA4999-RELATED"/>
    <property type="match status" value="1"/>
</dbReference>
<dbReference type="InterPro" id="IPR051533">
    <property type="entry name" value="WaaL-like"/>
</dbReference>
<proteinExistence type="predicted"/>
<gene>
    <name evidence="7" type="ORF">NOF55_01955</name>
</gene>
<evidence type="ECO:0000256" key="3">
    <source>
        <dbReference type="ARBA" id="ARBA00022989"/>
    </source>
</evidence>
<dbReference type="PANTHER" id="PTHR37422">
    <property type="entry name" value="TEICHURONIC ACID BIOSYNTHESIS PROTEIN TUAE"/>
    <property type="match status" value="1"/>
</dbReference>
<feature type="transmembrane region" description="Helical" evidence="5">
    <location>
        <begin position="86"/>
        <end position="105"/>
    </location>
</feature>
<comment type="subcellular location">
    <subcellularLocation>
        <location evidence="1">Membrane</location>
        <topology evidence="1">Multi-pass membrane protein</topology>
    </subcellularLocation>
</comment>
<evidence type="ECO:0000313" key="7">
    <source>
        <dbReference type="EMBL" id="MCX8995864.1"/>
    </source>
</evidence>
<evidence type="ECO:0000259" key="6">
    <source>
        <dbReference type="Pfam" id="PF04932"/>
    </source>
</evidence>
<evidence type="ECO:0000313" key="8">
    <source>
        <dbReference type="Proteomes" id="UP001208771"/>
    </source>
</evidence>
<dbReference type="InterPro" id="IPR007016">
    <property type="entry name" value="O-antigen_ligase-rel_domated"/>
</dbReference>
<dbReference type="AlphaFoldDB" id="A0AAE3MXF7"/>
<feature type="domain" description="O-antigen ligase-related" evidence="6">
    <location>
        <begin position="209"/>
        <end position="356"/>
    </location>
</feature>
<accession>A0AAE3MXF7</accession>